<dbReference type="Proteomes" id="UP000266841">
    <property type="component" value="Unassembled WGS sequence"/>
</dbReference>
<dbReference type="EMBL" id="AGNL01012336">
    <property type="protein sequence ID" value="EJK67943.1"/>
    <property type="molecule type" value="Genomic_DNA"/>
</dbReference>
<feature type="region of interest" description="Disordered" evidence="1">
    <location>
        <begin position="186"/>
        <end position="233"/>
    </location>
</feature>
<reference evidence="2 3" key="1">
    <citation type="journal article" date="2012" name="Genome Biol.">
        <title>Genome and low-iron response of an oceanic diatom adapted to chronic iron limitation.</title>
        <authorList>
            <person name="Lommer M."/>
            <person name="Specht M."/>
            <person name="Roy A.S."/>
            <person name="Kraemer L."/>
            <person name="Andreson R."/>
            <person name="Gutowska M.A."/>
            <person name="Wolf J."/>
            <person name="Bergner S.V."/>
            <person name="Schilhabel M.B."/>
            <person name="Klostermeier U.C."/>
            <person name="Beiko R.G."/>
            <person name="Rosenstiel P."/>
            <person name="Hippler M."/>
            <person name="Laroche J."/>
        </authorList>
    </citation>
    <scope>NUCLEOTIDE SEQUENCE [LARGE SCALE GENOMIC DNA]</scope>
    <source>
        <strain evidence="2 3">CCMP1005</strain>
    </source>
</reference>
<feature type="compositionally biased region" description="Low complexity" evidence="1">
    <location>
        <begin position="15"/>
        <end position="32"/>
    </location>
</feature>
<sequence>MSSSKEAISQPRPGATPTADKASSASATSGASPKKDASNTAAGEYLLDRLRILLNRLQATQEILQNWPETRGAETEKTTEKLIASIRKIVLGLRAVERHVNGTGPANQGASESISPEALRAFRTSLETKCPIPLDLLDLMDVNPPSFGLNPQVYARGLMKEAIKQLAGYERRKRALEMLGSALEKGMGEAEKDVGSAESQTPKEKVTVNTTRKRKSDELDLEDDESKRNKIEH</sequence>
<dbReference type="AlphaFoldDB" id="K0SNR4"/>
<name>K0SNR4_THAOC</name>
<proteinExistence type="predicted"/>
<evidence type="ECO:0000256" key="1">
    <source>
        <dbReference type="SAM" id="MobiDB-lite"/>
    </source>
</evidence>
<dbReference type="eggNOG" id="ENOG502SV69">
    <property type="taxonomic scope" value="Eukaryota"/>
</dbReference>
<keyword evidence="3" id="KW-1185">Reference proteome</keyword>
<evidence type="ECO:0000313" key="2">
    <source>
        <dbReference type="EMBL" id="EJK67943.1"/>
    </source>
</evidence>
<evidence type="ECO:0008006" key="4">
    <source>
        <dbReference type="Google" id="ProtNLM"/>
    </source>
</evidence>
<feature type="region of interest" description="Disordered" evidence="1">
    <location>
        <begin position="1"/>
        <end position="40"/>
    </location>
</feature>
<accession>K0SNR4</accession>
<feature type="compositionally biased region" description="Basic and acidic residues" evidence="1">
    <location>
        <begin position="186"/>
        <end position="206"/>
    </location>
</feature>
<organism evidence="2 3">
    <name type="scientific">Thalassiosira oceanica</name>
    <name type="common">Marine diatom</name>
    <dbReference type="NCBI Taxonomy" id="159749"/>
    <lineage>
        <taxon>Eukaryota</taxon>
        <taxon>Sar</taxon>
        <taxon>Stramenopiles</taxon>
        <taxon>Ochrophyta</taxon>
        <taxon>Bacillariophyta</taxon>
        <taxon>Coscinodiscophyceae</taxon>
        <taxon>Thalassiosirophycidae</taxon>
        <taxon>Thalassiosirales</taxon>
        <taxon>Thalassiosiraceae</taxon>
        <taxon>Thalassiosira</taxon>
    </lineage>
</organism>
<dbReference type="OrthoDB" id="47445at2759"/>
<gene>
    <name evidence="2" type="ORF">THAOC_10940</name>
</gene>
<protein>
    <recommendedName>
        <fullName evidence="4">Mediator complex subunit 10</fullName>
    </recommendedName>
</protein>
<comment type="caution">
    <text evidence="2">The sequence shown here is derived from an EMBL/GenBank/DDBJ whole genome shotgun (WGS) entry which is preliminary data.</text>
</comment>
<evidence type="ECO:0000313" key="3">
    <source>
        <dbReference type="Proteomes" id="UP000266841"/>
    </source>
</evidence>